<dbReference type="PANTHER" id="PTHR46003">
    <property type="entry name" value="HOST CELL FACTOR"/>
    <property type="match status" value="1"/>
</dbReference>
<dbReference type="SUPFAM" id="SSF49265">
    <property type="entry name" value="Fibronectin type III"/>
    <property type="match status" value="1"/>
</dbReference>
<keyword evidence="1" id="KW-0880">Kelch repeat</keyword>
<accession>A0ABP1QN60</accession>
<protein>
    <recommendedName>
        <fullName evidence="3">Fibronectin type-III domain-containing protein</fullName>
    </recommendedName>
</protein>
<feature type="compositionally biased region" description="Polar residues" evidence="2">
    <location>
        <begin position="166"/>
        <end position="177"/>
    </location>
</feature>
<dbReference type="InterPro" id="IPR013783">
    <property type="entry name" value="Ig-like_fold"/>
</dbReference>
<dbReference type="Gene3D" id="2.60.40.10">
    <property type="entry name" value="Immunoglobulins"/>
    <property type="match status" value="2"/>
</dbReference>
<evidence type="ECO:0000313" key="5">
    <source>
        <dbReference type="Proteomes" id="UP001642540"/>
    </source>
</evidence>
<keyword evidence="5" id="KW-1185">Reference proteome</keyword>
<dbReference type="PANTHER" id="PTHR46003:SF1">
    <property type="entry name" value="HOST CELL FACTOR"/>
    <property type="match status" value="1"/>
</dbReference>
<sequence length="396" mass="42840">MEGSIVFRADEVEAAVSEVQACTSDMSLNSPMKKGFNVEPLVQDINHNSNVRLEDQMTQICGSQSTGYRYHVHVSEPMNIGEEATHGNGAPNVNAVATMQQQQPQPRNPTTLLGHDVFADSNGRVAQVNGNRYTHPHGNGTMPSMQGSPAGTVAIPPSFVPHTGPLSNATSTQSAPNTLHPPQENWMDVVHTTGTKHEVRFHYQTNEGVLKYAADSPVWNLPEFASKRLELIPSQVYKFRVAAVNAQGRGPWSEATAYRNPAPGLPGPPNQVKVSKIEEGAKLSWEDPQIQCGRIIEYSVYLSVHPGPIEGSQMSFQRVYSGSVKECIVSNANLKNAFVDTAAAGKPAVIFRIAARNDKAYGPATQVRWLQESVSGIFSPRPVSKRGDVPGVAAAQ</sequence>
<dbReference type="SMART" id="SM00060">
    <property type="entry name" value="FN3"/>
    <property type="match status" value="2"/>
</dbReference>
<organism evidence="4 5">
    <name type="scientific">Orchesella dallaii</name>
    <dbReference type="NCBI Taxonomy" id="48710"/>
    <lineage>
        <taxon>Eukaryota</taxon>
        <taxon>Metazoa</taxon>
        <taxon>Ecdysozoa</taxon>
        <taxon>Arthropoda</taxon>
        <taxon>Hexapoda</taxon>
        <taxon>Collembola</taxon>
        <taxon>Entomobryomorpha</taxon>
        <taxon>Entomobryoidea</taxon>
        <taxon>Orchesellidae</taxon>
        <taxon>Orchesellinae</taxon>
        <taxon>Orchesella</taxon>
    </lineage>
</organism>
<dbReference type="InterPro" id="IPR043536">
    <property type="entry name" value="HCF1/2"/>
</dbReference>
<dbReference type="CDD" id="cd00063">
    <property type="entry name" value="FN3"/>
    <property type="match status" value="2"/>
</dbReference>
<dbReference type="Proteomes" id="UP001642540">
    <property type="component" value="Unassembled WGS sequence"/>
</dbReference>
<feature type="domain" description="Fibronectin type-III" evidence="3">
    <location>
        <begin position="181"/>
        <end position="250"/>
    </location>
</feature>
<reference evidence="4 5" key="1">
    <citation type="submission" date="2024-08" db="EMBL/GenBank/DDBJ databases">
        <authorList>
            <person name="Cucini C."/>
            <person name="Frati F."/>
        </authorList>
    </citation>
    <scope>NUCLEOTIDE SEQUENCE [LARGE SCALE GENOMIC DNA]</scope>
</reference>
<feature type="domain" description="Fibronectin type-III" evidence="3">
    <location>
        <begin position="266"/>
        <end position="362"/>
    </location>
</feature>
<evidence type="ECO:0000256" key="1">
    <source>
        <dbReference type="ARBA" id="ARBA00022441"/>
    </source>
</evidence>
<evidence type="ECO:0000259" key="3">
    <source>
        <dbReference type="SMART" id="SM00060"/>
    </source>
</evidence>
<name>A0ABP1QN60_9HEXA</name>
<dbReference type="EMBL" id="CAXLJM020000040">
    <property type="protein sequence ID" value="CAL8109053.1"/>
    <property type="molecule type" value="Genomic_DNA"/>
</dbReference>
<proteinExistence type="predicted"/>
<dbReference type="InterPro" id="IPR003961">
    <property type="entry name" value="FN3_dom"/>
</dbReference>
<feature type="region of interest" description="Disordered" evidence="2">
    <location>
        <begin position="166"/>
        <end position="185"/>
    </location>
</feature>
<evidence type="ECO:0000256" key="2">
    <source>
        <dbReference type="SAM" id="MobiDB-lite"/>
    </source>
</evidence>
<gene>
    <name evidence="4" type="ORF">ODALV1_LOCUS13183</name>
</gene>
<comment type="caution">
    <text evidence="4">The sequence shown here is derived from an EMBL/GenBank/DDBJ whole genome shotgun (WGS) entry which is preliminary data.</text>
</comment>
<dbReference type="InterPro" id="IPR036116">
    <property type="entry name" value="FN3_sf"/>
</dbReference>
<evidence type="ECO:0000313" key="4">
    <source>
        <dbReference type="EMBL" id="CAL8109053.1"/>
    </source>
</evidence>